<keyword evidence="1" id="KW-0472">Membrane</keyword>
<dbReference type="EMBL" id="LAVV01002683">
    <property type="protein sequence ID" value="KNZ62654.1"/>
    <property type="molecule type" value="Genomic_DNA"/>
</dbReference>
<sequence length="101" mass="11781">ELPWDYDTMHIKCFCHKMALVVNAGLNKLSLEAPPPPKIKKAFLGSIMKLILMMLMKEKMIWLNKMMMTRMAMIQLYLQFNNPTQIIHLPQIETNPTSCMN</sequence>
<keyword evidence="3" id="KW-1185">Reference proteome</keyword>
<feature type="non-terminal residue" evidence="2">
    <location>
        <position position="1"/>
    </location>
</feature>
<evidence type="ECO:0000256" key="1">
    <source>
        <dbReference type="SAM" id="Phobius"/>
    </source>
</evidence>
<dbReference type="Proteomes" id="UP000037035">
    <property type="component" value="Unassembled WGS sequence"/>
</dbReference>
<organism evidence="2 3">
    <name type="scientific">Puccinia sorghi</name>
    <dbReference type="NCBI Taxonomy" id="27349"/>
    <lineage>
        <taxon>Eukaryota</taxon>
        <taxon>Fungi</taxon>
        <taxon>Dikarya</taxon>
        <taxon>Basidiomycota</taxon>
        <taxon>Pucciniomycotina</taxon>
        <taxon>Pucciniomycetes</taxon>
        <taxon>Pucciniales</taxon>
        <taxon>Pucciniaceae</taxon>
        <taxon>Puccinia</taxon>
    </lineage>
</organism>
<accession>A0A0L6VPL4</accession>
<evidence type="ECO:0000313" key="2">
    <source>
        <dbReference type="EMBL" id="KNZ62654.1"/>
    </source>
</evidence>
<dbReference type="VEuPathDB" id="FungiDB:VP01_12415g1"/>
<protein>
    <submittedName>
        <fullName evidence="2">Uncharacterized protein</fullName>
    </submittedName>
</protein>
<dbReference type="AlphaFoldDB" id="A0A0L6VPL4"/>
<comment type="caution">
    <text evidence="2">The sequence shown here is derived from an EMBL/GenBank/DDBJ whole genome shotgun (WGS) entry which is preliminary data.</text>
</comment>
<proteinExistence type="predicted"/>
<evidence type="ECO:0000313" key="3">
    <source>
        <dbReference type="Proteomes" id="UP000037035"/>
    </source>
</evidence>
<keyword evidence="1" id="KW-0812">Transmembrane</keyword>
<reference evidence="2 3" key="1">
    <citation type="submission" date="2015-08" db="EMBL/GenBank/DDBJ databases">
        <title>Next Generation Sequencing and Analysis of the Genome of Puccinia sorghi L Schw, the Causal Agent of Maize Common Rust.</title>
        <authorList>
            <person name="Rochi L."/>
            <person name="Burguener G."/>
            <person name="Darino M."/>
            <person name="Turjanski A."/>
            <person name="Kreff E."/>
            <person name="Dieguez M.J."/>
            <person name="Sacco F."/>
        </authorList>
    </citation>
    <scope>NUCLEOTIDE SEQUENCE [LARGE SCALE GENOMIC DNA]</scope>
    <source>
        <strain evidence="2 3">RO10H11247</strain>
    </source>
</reference>
<keyword evidence="1" id="KW-1133">Transmembrane helix</keyword>
<dbReference type="OrthoDB" id="3378127at2759"/>
<gene>
    <name evidence="2" type="ORF">VP01_12415g1</name>
</gene>
<name>A0A0L6VPL4_9BASI</name>
<feature type="transmembrane region" description="Helical" evidence="1">
    <location>
        <begin position="39"/>
        <end position="56"/>
    </location>
</feature>